<accession>A0A9P8SCZ7</accession>
<dbReference type="GeneID" id="68359904"/>
<keyword evidence="1" id="KW-0732">Signal</keyword>
<dbReference type="OrthoDB" id="73875at2759"/>
<keyword evidence="4" id="KW-1185">Reference proteome</keyword>
<protein>
    <submittedName>
        <fullName evidence="3">Necrosis-inducing factor domain-containing protein</fullName>
    </submittedName>
</protein>
<gene>
    <name evidence="3" type="ORF">HRG_10776</name>
</gene>
<dbReference type="Pfam" id="PF14856">
    <property type="entry name" value="Hce2"/>
    <property type="match status" value="1"/>
</dbReference>
<dbReference type="EMBL" id="JAIZPD010000017">
    <property type="protein sequence ID" value="KAH0958081.1"/>
    <property type="molecule type" value="Genomic_DNA"/>
</dbReference>
<evidence type="ECO:0000256" key="1">
    <source>
        <dbReference type="SAM" id="SignalP"/>
    </source>
</evidence>
<evidence type="ECO:0000259" key="2">
    <source>
        <dbReference type="Pfam" id="PF14856"/>
    </source>
</evidence>
<dbReference type="AlphaFoldDB" id="A0A9P8SCZ7"/>
<organism evidence="3 4">
    <name type="scientific">Hirsutella rhossiliensis</name>
    <dbReference type="NCBI Taxonomy" id="111463"/>
    <lineage>
        <taxon>Eukaryota</taxon>
        <taxon>Fungi</taxon>
        <taxon>Dikarya</taxon>
        <taxon>Ascomycota</taxon>
        <taxon>Pezizomycotina</taxon>
        <taxon>Sordariomycetes</taxon>
        <taxon>Hypocreomycetidae</taxon>
        <taxon>Hypocreales</taxon>
        <taxon>Ophiocordycipitaceae</taxon>
        <taxon>Hirsutella</taxon>
    </lineage>
</organism>
<feature type="chain" id="PRO_5040272213" evidence="1">
    <location>
        <begin position="21"/>
        <end position="172"/>
    </location>
</feature>
<dbReference type="InterPro" id="IPR029226">
    <property type="entry name" value="Ecp2-like"/>
</dbReference>
<dbReference type="RefSeq" id="XP_044715595.1">
    <property type="nucleotide sequence ID" value="XM_044869246.1"/>
</dbReference>
<feature type="domain" description="Ecp2 effector protein-like" evidence="2">
    <location>
        <begin position="63"/>
        <end position="156"/>
    </location>
</feature>
<proteinExistence type="predicted"/>
<comment type="caution">
    <text evidence="3">The sequence shown here is derived from an EMBL/GenBank/DDBJ whole genome shotgun (WGS) entry which is preliminary data.</text>
</comment>
<feature type="signal peptide" evidence="1">
    <location>
        <begin position="1"/>
        <end position="20"/>
    </location>
</feature>
<reference evidence="3" key="1">
    <citation type="submission" date="2021-09" db="EMBL/GenBank/DDBJ databases">
        <title>A high-quality genome of the endoparasitic fungus Hirsutella rhossiliensis with a comparison of Hirsutella genomes reveals transposable elements contributing to genome size variation.</title>
        <authorList>
            <person name="Lin R."/>
            <person name="Jiao Y."/>
            <person name="Sun X."/>
            <person name="Ling J."/>
            <person name="Xie B."/>
            <person name="Cheng X."/>
        </authorList>
    </citation>
    <scope>NUCLEOTIDE SEQUENCE</scope>
    <source>
        <strain evidence="3">HR02</strain>
    </source>
</reference>
<sequence length="172" mass="18018">MKLSLLPYAAVLASSGLGQAAPSSVIHSGLLEVLQPEDGAAVLEKRSEADSATFTLSKRGNECGDSTFIDQGSEASPLTSDCERLSSNVQNGGRWTLSGSQRTLATYGSCAFGASGGGPWYTYVGNEDIMDLIRDSIRKFRRGNDGKIGAKGSMHCSGNGGGGNVYWGIYHT</sequence>
<evidence type="ECO:0000313" key="3">
    <source>
        <dbReference type="EMBL" id="KAH0958081.1"/>
    </source>
</evidence>
<evidence type="ECO:0000313" key="4">
    <source>
        <dbReference type="Proteomes" id="UP000824596"/>
    </source>
</evidence>
<name>A0A9P8SCZ7_9HYPO</name>
<dbReference type="Proteomes" id="UP000824596">
    <property type="component" value="Unassembled WGS sequence"/>
</dbReference>